<feature type="transmembrane region" description="Helical" evidence="1">
    <location>
        <begin position="45"/>
        <end position="66"/>
    </location>
</feature>
<dbReference type="RefSeq" id="WP_120055847.1">
    <property type="nucleotide sequence ID" value="NZ_JAJFDX010000005.1"/>
</dbReference>
<dbReference type="PANTHER" id="PTHR35797">
    <property type="entry name" value="PROTEASE-RELATED"/>
    <property type="match status" value="1"/>
</dbReference>
<name>A0ABV1DCV1_9FIRM</name>
<feature type="transmembrane region" description="Helical" evidence="1">
    <location>
        <begin position="117"/>
        <end position="135"/>
    </location>
</feature>
<dbReference type="Proteomes" id="UP001454086">
    <property type="component" value="Unassembled WGS sequence"/>
</dbReference>
<dbReference type="InterPro" id="IPR042150">
    <property type="entry name" value="MmRce1-like"/>
</dbReference>
<feature type="transmembrane region" description="Helical" evidence="1">
    <location>
        <begin position="155"/>
        <end position="176"/>
    </location>
</feature>
<keyword evidence="1" id="KW-0812">Transmembrane</keyword>
<keyword evidence="4" id="KW-1185">Reference proteome</keyword>
<feature type="transmembrane region" description="Helical" evidence="1">
    <location>
        <begin position="12"/>
        <end position="33"/>
    </location>
</feature>
<feature type="transmembrane region" description="Helical" evidence="1">
    <location>
        <begin position="213"/>
        <end position="235"/>
    </location>
</feature>
<feature type="domain" description="CAAX prenyl protease 2/Lysostaphin resistance protein A-like" evidence="2">
    <location>
        <begin position="122"/>
        <end position="225"/>
    </location>
</feature>
<accession>A0ABV1DCV1</accession>
<dbReference type="EC" id="3.4.-.-" evidence="3"/>
<sequence>MIDKKIAGQFTVVTFVLAYATAGILIFFGQFGYRVYNFTNTFKQFAANIPFAIYILSPAIASYFVLKKNKRITCLIEWLKNVFYVKNNCFPYLFIVLGLVMYFGIHLVVSDHALTEFPFYIFLLSLPGNLIIGGLEESGWMYVLQPLLDKKYGYILSSVFTGVIWIFWHIPLFFIPGTNHEYGLINFGMFAVQCIALRFFFGAVYKVSGKSCIFMCVLFHTMFNAASTIFGTITMNWTGTIVANAAIIFVSITTIKILSDG</sequence>
<reference evidence="3 4" key="1">
    <citation type="submission" date="2024-03" db="EMBL/GenBank/DDBJ databases">
        <title>Human intestinal bacterial collection.</title>
        <authorList>
            <person name="Pauvert C."/>
            <person name="Hitch T.C.A."/>
            <person name="Clavel T."/>
        </authorList>
    </citation>
    <scope>NUCLEOTIDE SEQUENCE [LARGE SCALE GENOMIC DNA]</scope>
    <source>
        <strain evidence="3 4">CLA-SR-H021</strain>
    </source>
</reference>
<dbReference type="GO" id="GO:0016787">
    <property type="term" value="F:hydrolase activity"/>
    <property type="evidence" value="ECO:0007669"/>
    <property type="project" value="UniProtKB-KW"/>
</dbReference>
<evidence type="ECO:0000259" key="2">
    <source>
        <dbReference type="Pfam" id="PF02517"/>
    </source>
</evidence>
<dbReference type="PANTHER" id="PTHR35797:SF1">
    <property type="entry name" value="PROTEASE"/>
    <property type="match status" value="1"/>
</dbReference>
<evidence type="ECO:0000256" key="1">
    <source>
        <dbReference type="SAM" id="Phobius"/>
    </source>
</evidence>
<evidence type="ECO:0000313" key="4">
    <source>
        <dbReference type="Proteomes" id="UP001454086"/>
    </source>
</evidence>
<proteinExistence type="predicted"/>
<gene>
    <name evidence="3" type="ORF">WMQ36_24945</name>
</gene>
<keyword evidence="1" id="KW-0472">Membrane</keyword>
<evidence type="ECO:0000313" key="3">
    <source>
        <dbReference type="EMBL" id="MEQ2428211.1"/>
    </source>
</evidence>
<keyword evidence="1" id="KW-1133">Transmembrane helix</keyword>
<organism evidence="3 4">
    <name type="scientific">Enterocloster hominis</name>
    <name type="common">ex Hitch et al. 2024</name>
    <dbReference type="NCBI Taxonomy" id="1917870"/>
    <lineage>
        <taxon>Bacteria</taxon>
        <taxon>Bacillati</taxon>
        <taxon>Bacillota</taxon>
        <taxon>Clostridia</taxon>
        <taxon>Lachnospirales</taxon>
        <taxon>Lachnospiraceae</taxon>
        <taxon>Enterocloster</taxon>
    </lineage>
</organism>
<feature type="transmembrane region" description="Helical" evidence="1">
    <location>
        <begin position="182"/>
        <end position="201"/>
    </location>
</feature>
<feature type="transmembrane region" description="Helical" evidence="1">
    <location>
        <begin position="241"/>
        <end position="259"/>
    </location>
</feature>
<dbReference type="Pfam" id="PF02517">
    <property type="entry name" value="Rce1-like"/>
    <property type="match status" value="1"/>
</dbReference>
<keyword evidence="3" id="KW-0378">Hydrolase</keyword>
<protein>
    <submittedName>
        <fullName evidence="3">CPBP family intramembrane glutamic endopeptidase</fullName>
        <ecNumber evidence="3">3.4.-.-</ecNumber>
    </submittedName>
</protein>
<feature type="transmembrane region" description="Helical" evidence="1">
    <location>
        <begin position="87"/>
        <end position="105"/>
    </location>
</feature>
<dbReference type="EMBL" id="JBBMFM010000159">
    <property type="protein sequence ID" value="MEQ2428211.1"/>
    <property type="molecule type" value="Genomic_DNA"/>
</dbReference>
<comment type="caution">
    <text evidence="3">The sequence shown here is derived from an EMBL/GenBank/DDBJ whole genome shotgun (WGS) entry which is preliminary data.</text>
</comment>
<dbReference type="InterPro" id="IPR003675">
    <property type="entry name" value="Rce1/LyrA-like_dom"/>
</dbReference>